<evidence type="ECO:0000313" key="3">
    <source>
        <dbReference type="Proteomes" id="UP000594205"/>
    </source>
</evidence>
<dbReference type="KEGG" id="sfeu:IM697_22760"/>
<reference evidence="2 3" key="1">
    <citation type="submission" date="2020-10" db="EMBL/GenBank/DDBJ databases">
        <title>Streptomyces ferrugineus complate genome analysis.</title>
        <authorList>
            <person name="Anwar N."/>
        </authorList>
    </citation>
    <scope>NUCLEOTIDE SEQUENCE [LARGE SCALE GENOMIC DNA]</scope>
    <source>
        <strain evidence="2 3">CCTCC AA2014009</strain>
    </source>
</reference>
<dbReference type="Proteomes" id="UP000594205">
    <property type="component" value="Chromosome"/>
</dbReference>
<protein>
    <submittedName>
        <fullName evidence="2">TIGR02391 family protein</fullName>
    </submittedName>
</protein>
<keyword evidence="3" id="KW-1185">Reference proteome</keyword>
<evidence type="ECO:0000313" key="2">
    <source>
        <dbReference type="EMBL" id="QOV41247.1"/>
    </source>
</evidence>
<name>A0A7M2SY10_9ACTN</name>
<dbReference type="Pfam" id="PF09509">
    <property type="entry name" value="Hypoth_Ymh"/>
    <property type="match status" value="1"/>
</dbReference>
<dbReference type="InterPro" id="IPR012654">
    <property type="entry name" value="CHP02391"/>
</dbReference>
<accession>A0A7M2SY10</accession>
<dbReference type="EMBL" id="CP063373">
    <property type="protein sequence ID" value="QOV41247.1"/>
    <property type="molecule type" value="Genomic_DNA"/>
</dbReference>
<dbReference type="AlphaFoldDB" id="A0A7M2SY10"/>
<sequence length="264" mass="28653">MPWPAPVVTAVSGVLGDTDQGLTRTEIGQLLAAVRVPEVEGGNKRERLAGALLAQQARQQASNCVIAFITAAMAPVRYARQPHTFSRRQDDLNEVLVHVGLRVNDEGKLAKGPAAATLSEAARHASSLRAELRRRCTHPEVLRYCTLEILAKNPFHASLEAVKSVADRLRTLTGEGLDGARLVDTVLMPGRGTARVAINANATGPELDEQKGLANLVKGLFSMYRNPAAHEPRLHRTVTDEELLELLTTLSMVHRRLDGAYVTP</sequence>
<organism evidence="2 3">
    <name type="scientific">Streptomyces ferrugineus</name>
    <dbReference type="NCBI Taxonomy" id="1413221"/>
    <lineage>
        <taxon>Bacteria</taxon>
        <taxon>Bacillati</taxon>
        <taxon>Actinomycetota</taxon>
        <taxon>Actinomycetes</taxon>
        <taxon>Kitasatosporales</taxon>
        <taxon>Streptomycetaceae</taxon>
        <taxon>Streptomyces</taxon>
    </lineage>
</organism>
<feature type="domain" description="Conserved hypothetical protein CHP02391" evidence="1">
    <location>
        <begin position="137"/>
        <end position="257"/>
    </location>
</feature>
<evidence type="ECO:0000259" key="1">
    <source>
        <dbReference type="Pfam" id="PF09509"/>
    </source>
</evidence>
<dbReference type="NCBIfam" id="TIGR02391">
    <property type="entry name" value="hypoth_ymh"/>
    <property type="match status" value="1"/>
</dbReference>
<proteinExistence type="predicted"/>
<gene>
    <name evidence="2" type="ORF">IM697_22760</name>
</gene>